<dbReference type="Pfam" id="PF21020">
    <property type="entry name" value="Spectrin_4"/>
    <property type="match status" value="1"/>
</dbReference>
<evidence type="ECO:0000256" key="7">
    <source>
        <dbReference type="ARBA" id="ARBA00022490"/>
    </source>
</evidence>
<keyword evidence="15" id="KW-0007">Acetylation</keyword>
<keyword evidence="11" id="KW-0493">Microtubule</keyword>
<dbReference type="PROSITE" id="PS50222">
    <property type="entry name" value="EF_HAND_2"/>
    <property type="match status" value="2"/>
</dbReference>
<dbReference type="CDD" id="cd00176">
    <property type="entry name" value="SPEC"/>
    <property type="match status" value="15"/>
</dbReference>
<dbReference type="SMART" id="SM00054">
    <property type="entry name" value="EFh"/>
    <property type="match status" value="2"/>
</dbReference>
<evidence type="ECO:0000256" key="20">
    <source>
        <dbReference type="ARBA" id="ARBA00023273"/>
    </source>
</evidence>
<dbReference type="GO" id="GO:0045104">
    <property type="term" value="P:intermediate filament cytoskeleton organization"/>
    <property type="evidence" value="ECO:0007669"/>
    <property type="project" value="InterPro"/>
</dbReference>
<evidence type="ECO:0000256" key="16">
    <source>
        <dbReference type="ARBA" id="ARBA00023034"/>
    </source>
</evidence>
<evidence type="ECO:0000256" key="13">
    <source>
        <dbReference type="ARBA" id="ARBA00022737"/>
    </source>
</evidence>
<feature type="compositionally biased region" description="Polar residues" evidence="23">
    <location>
        <begin position="2995"/>
        <end position="3005"/>
    </location>
</feature>
<keyword evidence="12" id="KW-0479">Metal-binding</keyword>
<evidence type="ECO:0000259" key="24">
    <source>
        <dbReference type="PROSITE" id="PS50002"/>
    </source>
</evidence>
<evidence type="ECO:0000256" key="2">
    <source>
        <dbReference type="ARBA" id="ARBA00004555"/>
    </source>
</evidence>
<dbReference type="GO" id="GO:0051893">
    <property type="term" value="P:regulation of focal adhesion assembly"/>
    <property type="evidence" value="ECO:0007669"/>
    <property type="project" value="TreeGrafter"/>
</dbReference>
<feature type="compositionally biased region" description="Basic and acidic residues" evidence="23">
    <location>
        <begin position="3011"/>
        <end position="3021"/>
    </location>
</feature>
<feature type="domain" description="GAR" evidence="27">
    <location>
        <begin position="5018"/>
        <end position="5096"/>
    </location>
</feature>
<evidence type="ECO:0000256" key="4">
    <source>
        <dbReference type="ARBA" id="ARBA00009109"/>
    </source>
</evidence>
<dbReference type="Pfam" id="PF02187">
    <property type="entry name" value="GAS2"/>
    <property type="match status" value="1"/>
</dbReference>
<dbReference type="CDD" id="cd21188">
    <property type="entry name" value="CH_PLEC-like_rpt1"/>
    <property type="match status" value="1"/>
</dbReference>
<dbReference type="FunFam" id="1.20.58.60:FF:000031">
    <property type="entry name" value="Microtubule-actin cross-linking factor 1"/>
    <property type="match status" value="1"/>
</dbReference>
<dbReference type="PANTHER" id="PTHR23169">
    <property type="entry name" value="ENVOPLAKIN"/>
    <property type="match status" value="1"/>
</dbReference>
<sequence>MESSDDDTLSERSCVSEPSFRSERSGGSLSPCTSGHVGPPGDTLPWNLSKHERRKRKSQDSVLDPAERAVVRVADERDRVQKKTFTKWVNKHLIKVRKHITDLYEDLRDGHNLISLLEVLSGVTLPREKGRMRFHRLQNVQIALDFLKQRQVKLVNIRNDDITDGNPKLTLGLIWTIILHFQISEIYVCGESADLTAKEKLLLWSQQATEGYPGLRCTNFTSSWSDGRMFNALLHRYRPDLIDMEAVSRQSNRENLEQAFEIAESLGVTRLLDAEDVDVPSPDEKSVITYVSSIYDAFPKIPEGGEGIAANEVDQRWSEYQSRFLSLLQWSRQQTAVMADKNFPQNPVELKALYNEYVHFKETEIPTKETEKTHVEHLYKLLEVWMEFGRIKLPQGLHPNDLEEEWGKLILEMLEREKALRPAVERLDLLLQRANKIQNTAVDCEEKLTLARNTLQADMSRAESGEPVQCETELVHYLQDCESLIGQLDDELKVLRDEKYYQVDQLAFRTACLQEELVSLRLQCSSVYRKGHFAQVLGSTGSDRSSLKTTAGSGLSLGQKLLGAVAAGLLRRPMARSQLVAMSSSEDEGSLRFIYELLGWVEETQELLEGAEWGADLSSVEDNLQEHNNVHAAVEELMSGLQEARSYEAKVSPNFKSNYSETLAKLEHQYLKLLEHSSWRLRSLESLQTFVSSCTEELIWLNEREEEEISFDWSDSNSNMNAKKEAYSEMRLELAEKRDVMRSLQETASRLCQENHPAKQTVEAYSAALQTQWQWVDQLCVCVEQHLKDNTTYFQFMSDARDCESYLRQLQETIRRQYTCDKNSRLGKLEDLLQDSMEEKEQLIEYRSTVASLVGRSKTVVQLRPRSAESPLDTATPIRAVCDYKQIETNVQITINRGEECVLEDNSQRTKWKVISPTGNEAMVPSVCFTVPPPNQEAMDTAARTEQSYQKVMSLWHQLHVNMKSVVSWNYLLKDIRTISGWTLDTVRNQSPSDRQYVLDHLDAQLTDFLSDSKESSLFTPAERCELEEEVEEALQHCQDLLLNMETAEKDESVSRSYLSELQDVALRLNDAEQRLMRRIETPPSSQASGGSVDLTLQIAEQEKQQSELDALRSGLGDVSRRCVGFFQEKPTSSGIPVLRSELSQAVEKMDKLHNLSSVYLEKLKTVDILLRSLEEAESQVRRYESRLSEEDIVPPDTTAIQSLRHQLGRWQEEVSEQEGIFQALQVQMGRAKEAGSQLSRLHSDRSPELERYQERANQLAERWSGITKQLETRRTDLEVLGSVLQQYRDGHSALIKWIEETTERQENTHPEQTDSRVLSEQLAQQTALVAEIEQNQTKLDECQTHSKQYSSSVKEYELQLMTYRAFVESTHKSPVKRRRMHSSSDAITQEFMELRTRYTTLVTLTTQHVRYISDALRRLEEEEKEVEEEKQARVGQVSELLGWVKGLQGRAGGPSVESSLAAQQVISEQLAAKKDQVAEAIRSTQVFLRSKQASKLSSEERAQVEAQLEELMSAYNQLCDSSTQQLQQLEQQLAREEERKVVQQQKAECSQKLEGLNLWLAGAAGLLANQRAGAESGDVGILQEKQRKLKEVQKELQAKAEGVAEAIRSVEELLAERGESLSPEEKSSLQQALTRLKEQYSALTDSANTSVSELDSAITTTVQQNTQRAKAEEDLQETQTQIDSLLKELNQAGRTGSTLDVPDAESSPPDGAAVSHTERLQMELQQLQAQQAQLLQITQSARSLLDQPDSTVPPEEKRRLRAALDQLQAQHQDRLQSCQDRLRKSEALKDELTKFLQEHGDLGSWLELSEQELCSLGDGETDAQGLKDRLEEHRKLGEDVICHKADLRFVSISGQKVLDSVQGALEQAGGSEPALSSVRQLVSEKLQDSNHRYTTLHTRSTELGGRLSGLLERYQQYQDEVVSLHSWLSTHEQNQSISKSSGDTDPQNLQNALRQVQLLQDELAERSVQLEKVQRAGRDLVSTDESPSLKAVDILCAADGLEKRFGSLSASVSERAEQLQTAVAQSVSVQEGLKGLLSWLDQLALTPSPVEPTAQAVQDALTQNQKLRQELLSRQGSMEATRDSVSKLLQSSDSSTAPGLQGSLEELTRRYAAAQTSQAEREAELKALLPRLESYERLGTDLQVFTQTRLKVLSPAGQPDRSVGDYRQTIEEVKSELEQEAGQLKGFCSLGTELSQSKAFSNTQSLLDQVRGVTDEFTKLQENINDKFSAIQACEQQLLDFRGLSGSIVRRLQTAQDQLTSKESNLNTEGLQRRVQQLQELLADWTSQGSRVQELNRTGSELESLIIDVTAPQTKTGVPQVNGSAGPSSLNGIHTCKDLTELQVSVSDVNARYEALGRDLKERLSRQQACLELRQKARHDAEELKSWLSDREQGLKQSQTASPSKPELVRAQAQQNKALLSELAEHSGKVEELKSSLRKLIADHPDSPEAETWRQQLQEIDSLWHSANQTAAQRQTELETCADRLSSFASAANQLAPWLREKELMMSVLGPLSIDPNMLNTQKQQVQFMLREFETRRPQFDQLTQSAQGILSQTGDSAQDPKDLEEVRTELGSISQQWEDLTERLTQRSSHIDQAQGTSEWYQALLRELSSSVSALSDRLDAQASLSAQPEALKCRLQETGEIRSELERRRSQLSEAERLCQELSTIVAEPYLKEELSKRLESVGAPLRSLEERAADSLSQLQAALSSTQQFQQMFEELRSWLDQQSDPKEPSSDSLPCRPEAIQALLTQTEEQQRGIASQRGSYELIQAEGVSLLATLPADERSALQSRLTSLRQDWDGLNHQVSEWEVRLKNSLKKAETYQQHKAELIPWLAECEEKDEGINPSLDSSVLDEALQKARVLTLDLDRRQPLLETFNTAADQLLEQCSVGEEELRDEKAQLNRRVDALSERLLNRTSLLEELASRLKEFEEGRQAVERRLEVAKHQIEVQEALGPQACSAKSLERLRSQQESLRSLHPQVVYLRDLAQGLVQDAPQTPGGSTEGAQRLQDQAKETQRGYDDVTDKIEQCCSSLESRLQGVGEVQSHVRDVFSRLADLDDELDSLSPVGRDADSLASQSDAVKSFLSRLVDLRTELEGHELECSTMLRREGSSPDLLALRRETEALSRQAGKLSERGQARLGQIQDAAERVQDFYRQVAELQGLLGRAEEGLNAQGVVGSEVETIKHQLQEFKAVEREQVDVIQPRLQHVNAVGQGLIQSAAKHTDTQALEHDLETTNLRWNSLNKRVAERIAQLQEALLHCGKFQDALEPLLSWLSDTEELVANQKPPSAEYRVVKAQIQEQKLLQRLLDDRRPTVEMIRAEGERIAATADSQDREKIQIQLQNLSQRWSDLLDKASSRQRQLEELQVLALQFHEALEPLGEWLSTTERRLSSAEPMGTQTAKITQQILKHKTLNEEIVSRKKTVDQAIKNGQALLKQTTGEEVLLIQEKLDGIKSRYAEMTASSSKALRTLEQTLQLATRFASAHEDLNQWLDGVEAELNNVEPDSSPAYQERQKELKKVSAEKRLVLDTVNEVGSALLDLVPWRAREGLDRLVADANQRYRQADETITQRVQLVQAAIQRSQQYEETVDAELAWVGETERKLASLGPLSLEPDLTVAQLQVQRAFNIDIIRHKDTVDQLLGVRDEVLEACNDAQKDALMVKTDSLSSRYDAVSQNHSERFSALEQAQILVARFWETYEELEPWLGETEALIGQLPPPAIDTDALRLQQDQMRLLRESIAEHKPHIDKLLKIGPQLAALSLQEGETVTRRYTDAERRYLAIKEEVKGRAANLDEAVSQSAQFHDKMDPLLETLEGAVQRLRQPPPVAAEVEKIREQLAEHRAQGLELDKLLPSFSALCARGEELIGRAAHDDPAAQAVRSRLLRLRSLWDEIRQRAEERESKLSDVLDLAGKFWSDVAALLSTLRDSQDIVKELEDPGVDPSLIKQQIEAAEAIKAETDGLREELEFVRTLGADLIFACGETEKPEVKKTIDEMNAAWEGLNRTWRERMERLEEAMTASVQYQDALQSMFDYLDNAVIKLCDMSPVGTDLGTVKQQIEELKQYKVEVYQQQIDMEKLCHQGELLLKKVSDQTDRDMIQEPLTELRHLWENLGDKITQRQHKLEAALLALGQFQHALSELQAWLSHTHTTLDTQRPISSDPKAIEIELAKHHVLRNDVLSHHATVETVNSAAAELLESSPGDEASCLRDQLDQLNQSWENLLLKTQERQKLLEDALQQAEGFHGELEEFLQWLRRTESQLSAAKPTGGLPETAREQLQQHMELQMQLNQRGDQYHRLLDQGESMLLARGGEEAGPGTTQTQQNLAMLQNKWASLNTKMDDRRAKLDEAVSLATGFQSSLQDTINWLTQAEQTLNMAQPPSLILDTVLFQIDEHKVFVNEVNTHREQVLALEKAGSQLRFASLKQDVVLIKNLLLSVQARWDKLVQRSLDRGRHLDEARKRAKQFHEAWRKLTDWLEEAEKKLDSELEISNEPDKIKVQLTKHKEFQKALGSKQPVYDTTVRSGKAMRDKAQLPADQQKLDHLVGEVRDKWDTVCGKSVERQHKLEEALLFSGQFADALQALVDWLYRIEPQLAEDQPVHGDLDLVSNLMDAHKAFQKELGKRTGSVQALKRSARDLMETGRDDTAWVKVQLQELSNRWETVCALSVSKQTRLQQALKQAEEFRSAVQVLLEWLSEAEQTLRFRGVLPEEAETLQALLHSHRDFMGTVEEKRADVNKAAGMGDAILTVCHPDSITTIKHWITIIRARFEEVLTWAKQHEQRLETALTEVLNNANLLEELLSWLQWAETTLVQRDTEPLPQDIPQLKTLIMEHQTFMEEMTRKQPDVDKVTKTYKRKPAEAPSSLAERRGARKQQQQPQAAVQVSGGNPRLTQLCARWQQVWLLALDRQRKLNDALDRQEELKEFANFDFDVWRKKYMRWMNHKKSRVMDFFRRIDKDQDGKITRQEFIDGILASKFPTSKLEMSAVADIFDRDGDGYIDYYEFVAALHPNKDAYRPTTDADKIEDEVTRQVAQCKCAKRFQVEQIGENKYRFFLGNQFGDSQQLRLVRILRSTVMVRVGGGWMALDEFLVKNDPCRARGRTNLELREKFILPEGASQGLAAFRSRGRRSKPGSRNASPTRSSSSASHSGASLPSAPSAPATPTASASSRGATSGSKLKRPTFHSSRGSLTGENGGTTHSSKRTDPKRGAATASGPTSRAGSRAGSRASSRRGSDASDASELQDARSVCSDTSDTPRRPGSGAKPSKIPTISKKTPSPKTPGSAKK</sequence>
<dbReference type="Pfam" id="PF00307">
    <property type="entry name" value="CH"/>
    <property type="match status" value="2"/>
</dbReference>
<comment type="subcellular location">
    <subcellularLocation>
        <location evidence="3">Cell projection</location>
        <location evidence="3">Ruffle membrane</location>
    </subcellularLocation>
    <subcellularLocation>
        <location evidence="1">Cytoplasm</location>
        <location evidence="1">Cytoskeleton</location>
    </subcellularLocation>
    <subcellularLocation>
        <location evidence="2">Golgi apparatus</location>
    </subcellularLocation>
</comment>
<feature type="coiled-coil region" evidence="22">
    <location>
        <begin position="727"/>
        <end position="754"/>
    </location>
</feature>
<dbReference type="PROSITE" id="PS00018">
    <property type="entry name" value="EF_HAND_1"/>
    <property type="match status" value="2"/>
</dbReference>
<dbReference type="GO" id="GO:0016055">
    <property type="term" value="P:Wnt signaling pathway"/>
    <property type="evidence" value="ECO:0007669"/>
    <property type="project" value="UniProtKB-KW"/>
</dbReference>
<evidence type="ECO:0000259" key="25">
    <source>
        <dbReference type="PROSITE" id="PS50021"/>
    </source>
</evidence>
<dbReference type="GO" id="GO:0042060">
    <property type="term" value="P:wound healing"/>
    <property type="evidence" value="ECO:0007669"/>
    <property type="project" value="TreeGrafter"/>
</dbReference>
<feature type="coiled-coil region" evidence="22">
    <location>
        <begin position="1502"/>
        <end position="1547"/>
    </location>
</feature>
<evidence type="ECO:0000256" key="12">
    <source>
        <dbReference type="ARBA" id="ARBA00022723"/>
    </source>
</evidence>
<keyword evidence="9" id="KW-0433">Leucine-rich repeat</keyword>
<keyword evidence="8" id="KW-0597">Phosphoprotein</keyword>
<dbReference type="Gene3D" id="1.10.238.10">
    <property type="entry name" value="EF-hand"/>
    <property type="match status" value="1"/>
</dbReference>
<dbReference type="InterPro" id="IPR049538">
    <property type="entry name" value="PCN-like_spectrin-like_rpt"/>
</dbReference>
<evidence type="ECO:0000256" key="3">
    <source>
        <dbReference type="ARBA" id="ARBA00004632"/>
    </source>
</evidence>
<dbReference type="GO" id="GO:0005198">
    <property type="term" value="F:structural molecule activity"/>
    <property type="evidence" value="ECO:0007669"/>
    <property type="project" value="TreeGrafter"/>
</dbReference>
<dbReference type="InterPro" id="IPR018247">
    <property type="entry name" value="EF_Hand_1_Ca_BS"/>
</dbReference>
<dbReference type="Pfam" id="PF21097">
    <property type="entry name" value="SR_plectin_7"/>
    <property type="match status" value="1"/>
</dbReference>
<comment type="similarity">
    <text evidence="4">Belongs to the plakin or cytolinker family.</text>
</comment>
<keyword evidence="7" id="KW-0963">Cytoplasm</keyword>
<feature type="coiled-coil region" evidence="22">
    <location>
        <begin position="1950"/>
        <end position="1977"/>
    </location>
</feature>
<feature type="region of interest" description="Disordered" evidence="23">
    <location>
        <begin position="1"/>
        <end position="64"/>
    </location>
</feature>
<dbReference type="FunFam" id="1.20.58.60:FF:000010">
    <property type="entry name" value="plectin isoform X2"/>
    <property type="match status" value="1"/>
</dbReference>
<dbReference type="SMART" id="SM00033">
    <property type="entry name" value="CH"/>
    <property type="match status" value="2"/>
</dbReference>
<dbReference type="InterPro" id="IPR043197">
    <property type="entry name" value="Plakin"/>
</dbReference>
<evidence type="ECO:0000256" key="6">
    <source>
        <dbReference type="ARBA" id="ARBA00022475"/>
    </source>
</evidence>
<dbReference type="PROSITE" id="PS50021">
    <property type="entry name" value="CH"/>
    <property type="match status" value="2"/>
</dbReference>
<dbReference type="SUPFAM" id="SSF46966">
    <property type="entry name" value="Spectrin repeat"/>
    <property type="match status" value="27"/>
</dbReference>
<evidence type="ECO:0000256" key="21">
    <source>
        <dbReference type="PROSITE-ProRule" id="PRU00192"/>
    </source>
</evidence>
<reference evidence="28" key="1">
    <citation type="submission" date="2016-05" db="EMBL/GenBank/DDBJ databases">
        <authorList>
            <person name="Lavstsen T."/>
            <person name="Jespersen J.S."/>
        </authorList>
    </citation>
    <scope>NUCLEOTIDE SEQUENCE</scope>
    <source>
        <tissue evidence="28">Brain</tissue>
    </source>
</reference>
<feature type="region of interest" description="Disordered" evidence="23">
    <location>
        <begin position="2075"/>
        <end position="2102"/>
    </location>
</feature>
<dbReference type="Pfam" id="PF00435">
    <property type="entry name" value="Spectrin"/>
    <property type="match status" value="19"/>
</dbReference>
<feature type="compositionally biased region" description="Polar residues" evidence="23">
    <location>
        <begin position="5182"/>
        <end position="5198"/>
    </location>
</feature>
<gene>
    <name evidence="28" type="primary">MACF1</name>
</gene>
<evidence type="ECO:0000256" key="1">
    <source>
        <dbReference type="ARBA" id="ARBA00004245"/>
    </source>
</evidence>
<dbReference type="Gene3D" id="1.20.58.60">
    <property type="match status" value="33"/>
</dbReference>
<dbReference type="InterPro" id="IPR041615">
    <property type="entry name" value="Desmoplakin_SH3"/>
</dbReference>
<dbReference type="FunFam" id="1.20.58.60:FF:000008">
    <property type="entry name" value="microtubule-actin cross-linking factor 1"/>
    <property type="match status" value="1"/>
</dbReference>
<dbReference type="Gene3D" id="1.10.418.10">
    <property type="entry name" value="Calponin-like domain"/>
    <property type="match status" value="2"/>
</dbReference>
<protein>
    <submittedName>
        <fullName evidence="28">Microtubule-actin crosslinking factor 1</fullName>
    </submittedName>
</protein>
<dbReference type="FunFam" id="1.10.418.10:FF:000002">
    <property type="entry name" value="Microtubule-actin cross-linking factor 1"/>
    <property type="match status" value="1"/>
</dbReference>
<feature type="domain" description="Calponin-homology (CH)" evidence="25">
    <location>
        <begin position="79"/>
        <end position="182"/>
    </location>
</feature>
<dbReference type="InterPro" id="IPR003108">
    <property type="entry name" value="GAR_dom"/>
</dbReference>
<feature type="domain" description="EF-hand" evidence="26">
    <location>
        <begin position="4942"/>
        <end position="4977"/>
    </location>
</feature>
<dbReference type="InterPro" id="IPR018159">
    <property type="entry name" value="Spectrin/alpha-actinin"/>
</dbReference>
<dbReference type="PROSITE" id="PS50002">
    <property type="entry name" value="SH3"/>
    <property type="match status" value="1"/>
</dbReference>
<keyword evidence="6" id="KW-1003">Cell membrane</keyword>
<dbReference type="InterPro" id="IPR041573">
    <property type="entry name" value="Desmoplakin_Spectrin-like"/>
</dbReference>
<evidence type="ECO:0000256" key="19">
    <source>
        <dbReference type="ARBA" id="ARBA00023212"/>
    </source>
</evidence>
<dbReference type="SMART" id="SM00243">
    <property type="entry name" value="GAS2"/>
    <property type="match status" value="1"/>
</dbReference>
<keyword evidence="14" id="KW-0106">Calcium</keyword>
<accession>A0A1A7XZG0</accession>
<evidence type="ECO:0000256" key="22">
    <source>
        <dbReference type="SAM" id="Coils"/>
    </source>
</evidence>
<dbReference type="GO" id="GO:0045296">
    <property type="term" value="F:cadherin binding"/>
    <property type="evidence" value="ECO:0007669"/>
    <property type="project" value="TreeGrafter"/>
</dbReference>
<dbReference type="Gene3D" id="3.30.920.20">
    <property type="entry name" value="Gas2-like domain"/>
    <property type="match status" value="1"/>
</dbReference>
<evidence type="ECO:0000256" key="5">
    <source>
        <dbReference type="ARBA" id="ARBA00022443"/>
    </source>
</evidence>
<dbReference type="Pfam" id="PF18373">
    <property type="entry name" value="Spectrin_2"/>
    <property type="match status" value="1"/>
</dbReference>
<dbReference type="FunFam" id="1.20.58.60:FF:000009">
    <property type="entry name" value="dystonin isoform X1"/>
    <property type="match status" value="1"/>
</dbReference>
<dbReference type="PROSITE" id="PS00020">
    <property type="entry name" value="ACTININ_2"/>
    <property type="match status" value="1"/>
</dbReference>
<evidence type="ECO:0000259" key="26">
    <source>
        <dbReference type="PROSITE" id="PS50222"/>
    </source>
</evidence>
<dbReference type="SUPFAM" id="SSF47473">
    <property type="entry name" value="EF-hand"/>
    <property type="match status" value="1"/>
</dbReference>
<keyword evidence="13" id="KW-0677">Repeat</keyword>
<dbReference type="SUPFAM" id="SSF143575">
    <property type="entry name" value="GAS2 domain-like"/>
    <property type="match status" value="1"/>
</dbReference>
<dbReference type="GO" id="GO:0005509">
    <property type="term" value="F:calcium ion binding"/>
    <property type="evidence" value="ECO:0007669"/>
    <property type="project" value="InterPro"/>
</dbReference>
<keyword evidence="22" id="KW-0175">Coiled coil</keyword>
<feature type="domain" description="EF-hand" evidence="26">
    <location>
        <begin position="4978"/>
        <end position="5013"/>
    </location>
</feature>
<dbReference type="GO" id="GO:0005882">
    <property type="term" value="C:intermediate filament"/>
    <property type="evidence" value="ECO:0007669"/>
    <property type="project" value="TreeGrafter"/>
</dbReference>
<keyword evidence="18" id="KW-0009">Actin-binding</keyword>
<dbReference type="PANTHER" id="PTHR23169:SF25">
    <property type="entry name" value="MICROTUBULE-ACTIN CROSS-LINKING FACTOR 1, ISOFORMS 1_2_3_4_5"/>
    <property type="match status" value="1"/>
</dbReference>
<evidence type="ECO:0000256" key="23">
    <source>
        <dbReference type="SAM" id="MobiDB-lite"/>
    </source>
</evidence>
<dbReference type="InterPro" id="IPR036534">
    <property type="entry name" value="GAR_dom_sf"/>
</dbReference>
<feature type="region of interest" description="Disordered" evidence="23">
    <location>
        <begin position="4842"/>
        <end position="4885"/>
    </location>
</feature>
<dbReference type="CDD" id="cd00051">
    <property type="entry name" value="EFh"/>
    <property type="match status" value="1"/>
</dbReference>
<feature type="compositionally biased region" description="Low complexity" evidence="23">
    <location>
        <begin position="2087"/>
        <end position="2096"/>
    </location>
</feature>
<dbReference type="FunFam" id="1.20.58.60:FF:000092">
    <property type="entry name" value="microtubule-actin cross-linking factor 1 isoform X2"/>
    <property type="match status" value="1"/>
</dbReference>
<feature type="coiled-coil region" evidence="22">
    <location>
        <begin position="2881"/>
        <end position="2954"/>
    </location>
</feature>
<dbReference type="Pfam" id="PF13499">
    <property type="entry name" value="EF-hand_7"/>
    <property type="match status" value="1"/>
</dbReference>
<dbReference type="SUPFAM" id="SSF47576">
    <property type="entry name" value="Calponin-homology domain, CH-domain"/>
    <property type="match status" value="1"/>
</dbReference>
<evidence type="ECO:0000256" key="17">
    <source>
        <dbReference type="ARBA" id="ARBA00023136"/>
    </source>
</evidence>
<dbReference type="FunFam" id="3.30.920.20:FF:000001">
    <property type="entry name" value="Microtubule-actin cross-linking factor 1"/>
    <property type="match status" value="1"/>
</dbReference>
<dbReference type="FunFam" id="1.20.58.60:FF:000012">
    <property type="entry name" value="Microtubule-actin cross-linking factor 1"/>
    <property type="match status" value="1"/>
</dbReference>
<feature type="compositionally biased region" description="Low complexity" evidence="23">
    <location>
        <begin position="5132"/>
        <end position="5175"/>
    </location>
</feature>
<dbReference type="GO" id="GO:0005794">
    <property type="term" value="C:Golgi apparatus"/>
    <property type="evidence" value="ECO:0007669"/>
    <property type="project" value="UniProtKB-SubCell"/>
</dbReference>
<keyword evidence="17" id="KW-0472">Membrane</keyword>
<dbReference type="InterPro" id="IPR001715">
    <property type="entry name" value="CH_dom"/>
</dbReference>
<feature type="coiled-coil region" evidence="22">
    <location>
        <begin position="1410"/>
        <end position="1440"/>
    </location>
</feature>
<dbReference type="GO" id="GO:0032886">
    <property type="term" value="P:regulation of microtubule-based process"/>
    <property type="evidence" value="ECO:0007669"/>
    <property type="project" value="TreeGrafter"/>
</dbReference>
<dbReference type="Pfam" id="PF21019">
    <property type="entry name" value="Spectrin_3"/>
    <property type="match status" value="1"/>
</dbReference>
<dbReference type="GO" id="GO:0032587">
    <property type="term" value="C:ruffle membrane"/>
    <property type="evidence" value="ECO:0007669"/>
    <property type="project" value="UniProtKB-SubCell"/>
</dbReference>
<proteinExistence type="inferred from homology"/>
<dbReference type="InterPro" id="IPR036872">
    <property type="entry name" value="CH_dom_sf"/>
</dbReference>
<feature type="coiled-coil region" evidence="22">
    <location>
        <begin position="2417"/>
        <end position="2444"/>
    </location>
</feature>
<dbReference type="Pfam" id="PF17902">
    <property type="entry name" value="SH3_10"/>
    <property type="match status" value="1"/>
</dbReference>
<dbReference type="FunFam" id="1.20.58.60:FF:000488">
    <property type="entry name" value="Microtubule actin crosslinking factor 1a"/>
    <property type="match status" value="1"/>
</dbReference>
<evidence type="ECO:0000256" key="18">
    <source>
        <dbReference type="ARBA" id="ARBA00023203"/>
    </source>
</evidence>
<dbReference type="InterPro" id="IPR001589">
    <property type="entry name" value="Actinin_actin-bd_CS"/>
</dbReference>
<evidence type="ECO:0000256" key="14">
    <source>
        <dbReference type="ARBA" id="ARBA00022837"/>
    </source>
</evidence>
<dbReference type="FunFam" id="1.20.58.60:FF:000014">
    <property type="entry name" value="microtubule-actin cross-linking factor 1"/>
    <property type="match status" value="1"/>
</dbReference>
<dbReference type="InterPro" id="IPR001452">
    <property type="entry name" value="SH3_domain"/>
</dbReference>
<dbReference type="EMBL" id="HADX01001224">
    <property type="protein sequence ID" value="SBP23456.1"/>
    <property type="molecule type" value="Transcribed_RNA"/>
</dbReference>
<evidence type="ECO:0000259" key="27">
    <source>
        <dbReference type="PROSITE" id="PS51460"/>
    </source>
</evidence>
<dbReference type="FunFam" id="1.10.238.10:FF:000013">
    <property type="entry name" value="Microtubule-actin cross-linking factor 1"/>
    <property type="match status" value="1"/>
</dbReference>
<feature type="domain" description="Calponin-homology (CH)" evidence="25">
    <location>
        <begin position="195"/>
        <end position="299"/>
    </location>
</feature>
<dbReference type="SMART" id="SM00150">
    <property type="entry name" value="SPEC"/>
    <property type="match status" value="34"/>
</dbReference>
<keyword evidence="5 21" id="KW-0728">SH3 domain</keyword>
<feature type="coiled-coil region" evidence="22">
    <location>
        <begin position="1167"/>
        <end position="1194"/>
    </location>
</feature>
<dbReference type="FunFam" id="1.20.58.60:FF:000001">
    <property type="entry name" value="Microtubule-actin cross-linking factor 1"/>
    <property type="match status" value="3"/>
</dbReference>
<keyword evidence="10" id="KW-0879">Wnt signaling pathway</keyword>
<reference evidence="28" key="2">
    <citation type="submission" date="2016-06" db="EMBL/GenBank/DDBJ databases">
        <title>The genome of a short-lived fish provides insights into sex chromosome evolution and the genetic control of aging.</title>
        <authorList>
            <person name="Reichwald K."/>
            <person name="Felder M."/>
            <person name="Petzold A."/>
            <person name="Koch P."/>
            <person name="Groth M."/>
            <person name="Platzer M."/>
        </authorList>
    </citation>
    <scope>NUCLEOTIDE SEQUENCE</scope>
    <source>
        <tissue evidence="28">Brain</tissue>
    </source>
</reference>
<name>A0A1A7XZG0_9TELE</name>
<keyword evidence="19" id="KW-0206">Cytoskeleton</keyword>
<dbReference type="FunFam" id="1.20.58.60:FF:000016">
    <property type="entry name" value="Microtubule-actin cross-linking factor 1"/>
    <property type="match status" value="1"/>
</dbReference>
<dbReference type="GO" id="GO:0003779">
    <property type="term" value="F:actin binding"/>
    <property type="evidence" value="ECO:0007669"/>
    <property type="project" value="UniProtKB-KW"/>
</dbReference>
<feature type="compositionally biased region" description="Low complexity" evidence="23">
    <location>
        <begin position="4873"/>
        <end position="4883"/>
    </location>
</feature>
<evidence type="ECO:0000313" key="28">
    <source>
        <dbReference type="EMBL" id="SBP23456.1"/>
    </source>
</evidence>
<dbReference type="PROSITE" id="PS00019">
    <property type="entry name" value="ACTININ_1"/>
    <property type="match status" value="1"/>
</dbReference>
<feature type="region of interest" description="Disordered" evidence="23">
    <location>
        <begin position="2392"/>
        <end position="2413"/>
    </location>
</feature>
<dbReference type="FunFam" id="1.20.58.60:FF:000021">
    <property type="entry name" value="Microtubule-actin cross-linking factor 1"/>
    <property type="match status" value="1"/>
</dbReference>
<dbReference type="FunFam" id="1.10.418.10:FF:000017">
    <property type="entry name" value="Microtubule-actin cross-linking factor 1"/>
    <property type="match status" value="1"/>
</dbReference>
<evidence type="ECO:0000256" key="15">
    <source>
        <dbReference type="ARBA" id="ARBA00022990"/>
    </source>
</evidence>
<keyword evidence="20" id="KW-0966">Cell projection</keyword>
<dbReference type="Gene3D" id="2.30.30.40">
    <property type="entry name" value="SH3 Domains"/>
    <property type="match status" value="1"/>
</dbReference>
<feature type="compositionally biased region" description="Low complexity" evidence="23">
    <location>
        <begin position="5217"/>
        <end position="5227"/>
    </location>
</feature>
<evidence type="ECO:0000256" key="11">
    <source>
        <dbReference type="ARBA" id="ARBA00022701"/>
    </source>
</evidence>
<dbReference type="GO" id="GO:0008017">
    <property type="term" value="F:microtubule binding"/>
    <property type="evidence" value="ECO:0007669"/>
    <property type="project" value="InterPro"/>
</dbReference>
<evidence type="ECO:0000256" key="8">
    <source>
        <dbReference type="ARBA" id="ARBA00022553"/>
    </source>
</evidence>
<feature type="domain" description="SH3" evidence="24">
    <location>
        <begin position="873"/>
        <end position="934"/>
    </location>
</feature>
<feature type="region of interest" description="Disordered" evidence="23">
    <location>
        <begin position="5120"/>
        <end position="5285"/>
    </location>
</feature>
<evidence type="ECO:0000256" key="10">
    <source>
        <dbReference type="ARBA" id="ARBA00022687"/>
    </source>
</evidence>
<dbReference type="PROSITE" id="PS51460">
    <property type="entry name" value="GAR"/>
    <property type="match status" value="1"/>
</dbReference>
<dbReference type="FunFam" id="1.20.58.60:FF:000141">
    <property type="entry name" value="Microtubule-actin cross-linking factor 1"/>
    <property type="match status" value="1"/>
</dbReference>
<keyword evidence="16" id="KW-0333">Golgi apparatus</keyword>
<dbReference type="InterPro" id="IPR002048">
    <property type="entry name" value="EF_hand_dom"/>
</dbReference>
<dbReference type="GO" id="GO:0015629">
    <property type="term" value="C:actin cytoskeleton"/>
    <property type="evidence" value="ECO:0007669"/>
    <property type="project" value="TreeGrafter"/>
</dbReference>
<evidence type="ECO:0000256" key="9">
    <source>
        <dbReference type="ARBA" id="ARBA00022614"/>
    </source>
</evidence>
<dbReference type="Gene3D" id="1.20.58.1060">
    <property type="match status" value="1"/>
</dbReference>
<organism evidence="28">
    <name type="scientific">Iconisemion striatum</name>
    <dbReference type="NCBI Taxonomy" id="60296"/>
    <lineage>
        <taxon>Eukaryota</taxon>
        <taxon>Metazoa</taxon>
        <taxon>Chordata</taxon>
        <taxon>Craniata</taxon>
        <taxon>Vertebrata</taxon>
        <taxon>Euteleostomi</taxon>
        <taxon>Actinopterygii</taxon>
        <taxon>Neopterygii</taxon>
        <taxon>Teleostei</taxon>
        <taxon>Neoteleostei</taxon>
        <taxon>Acanthomorphata</taxon>
        <taxon>Ovalentaria</taxon>
        <taxon>Atherinomorphae</taxon>
        <taxon>Cyprinodontiformes</taxon>
        <taxon>Nothobranchiidae</taxon>
        <taxon>Iconisemion</taxon>
    </lineage>
</organism>
<dbReference type="InterPro" id="IPR011992">
    <property type="entry name" value="EF-hand-dom_pair"/>
</dbReference>
<dbReference type="FunFam" id="1.20.58.60:FF:000048">
    <property type="entry name" value="microtubule-actin cross-linking factor 1 isoform X3"/>
    <property type="match status" value="1"/>
</dbReference>
<dbReference type="GO" id="GO:0005874">
    <property type="term" value="C:microtubule"/>
    <property type="evidence" value="ECO:0007669"/>
    <property type="project" value="UniProtKB-KW"/>
</dbReference>
<feature type="region of interest" description="Disordered" evidence="23">
    <location>
        <begin position="2993"/>
        <end position="3021"/>
    </location>
</feature>
<dbReference type="InterPro" id="IPR002017">
    <property type="entry name" value="Spectrin_repeat"/>
</dbReference>
<feature type="region of interest" description="Disordered" evidence="23">
    <location>
        <begin position="1696"/>
        <end position="1716"/>
    </location>
</feature>